<proteinExistence type="predicted"/>
<name>A0A846MQ55_9BACT</name>
<keyword evidence="7" id="KW-1185">Reference proteome</keyword>
<comment type="subcellular location">
    <subcellularLocation>
        <location evidence="1">Membrane</location>
        <topology evidence="1">Multi-pass membrane protein</topology>
    </subcellularLocation>
</comment>
<evidence type="ECO:0000256" key="5">
    <source>
        <dbReference type="SAM" id="Phobius"/>
    </source>
</evidence>
<sequence>METKNKTLHIVLWIVQGLLAAMFLMAGIMKSFTPIEKLAESLPWVKEYSPALVRFIGISELLGSLGLILPSLLKIKPQLTPLAALGFFIIMVLAAVFHLMRAEYEALPVNVIIGALALFVAWGRYKKLPIQPKV</sequence>
<evidence type="ECO:0000256" key="3">
    <source>
        <dbReference type="ARBA" id="ARBA00022989"/>
    </source>
</evidence>
<accession>A0A846MQ55</accession>
<feature type="transmembrane region" description="Helical" evidence="5">
    <location>
        <begin position="81"/>
        <end position="100"/>
    </location>
</feature>
<feature type="transmembrane region" description="Helical" evidence="5">
    <location>
        <begin position="106"/>
        <end position="125"/>
    </location>
</feature>
<keyword evidence="4 5" id="KW-0472">Membrane</keyword>
<dbReference type="AlphaFoldDB" id="A0A846MQ55"/>
<evidence type="ECO:0000256" key="1">
    <source>
        <dbReference type="ARBA" id="ARBA00004141"/>
    </source>
</evidence>
<evidence type="ECO:0000313" key="6">
    <source>
        <dbReference type="EMBL" id="NIK73585.1"/>
    </source>
</evidence>
<dbReference type="Pfam" id="PF13564">
    <property type="entry name" value="DoxX_2"/>
    <property type="match status" value="1"/>
</dbReference>
<organism evidence="6 7">
    <name type="scientific">Thermonema lapsum</name>
    <dbReference type="NCBI Taxonomy" id="28195"/>
    <lineage>
        <taxon>Bacteria</taxon>
        <taxon>Pseudomonadati</taxon>
        <taxon>Bacteroidota</taxon>
        <taxon>Cytophagia</taxon>
        <taxon>Cytophagales</taxon>
        <taxon>Thermonemataceae</taxon>
        <taxon>Thermonema</taxon>
    </lineage>
</organism>
<comment type="caution">
    <text evidence="6">The sequence shown here is derived from an EMBL/GenBank/DDBJ whole genome shotgun (WGS) entry which is preliminary data.</text>
</comment>
<gene>
    <name evidence="6" type="ORF">FHS56_001071</name>
</gene>
<evidence type="ECO:0000256" key="4">
    <source>
        <dbReference type="ARBA" id="ARBA00023136"/>
    </source>
</evidence>
<dbReference type="GO" id="GO:0016020">
    <property type="term" value="C:membrane"/>
    <property type="evidence" value="ECO:0007669"/>
    <property type="project" value="UniProtKB-SubCell"/>
</dbReference>
<feature type="transmembrane region" description="Helical" evidence="5">
    <location>
        <begin position="48"/>
        <end position="69"/>
    </location>
</feature>
<evidence type="ECO:0000313" key="7">
    <source>
        <dbReference type="Proteomes" id="UP000537126"/>
    </source>
</evidence>
<keyword evidence="2 5" id="KW-0812">Transmembrane</keyword>
<dbReference type="Proteomes" id="UP000537126">
    <property type="component" value="Unassembled WGS sequence"/>
</dbReference>
<dbReference type="EMBL" id="JAASRN010000001">
    <property type="protein sequence ID" value="NIK73585.1"/>
    <property type="molecule type" value="Genomic_DNA"/>
</dbReference>
<dbReference type="InterPro" id="IPR032808">
    <property type="entry name" value="DoxX"/>
</dbReference>
<keyword evidence="3 5" id="KW-1133">Transmembrane helix</keyword>
<feature type="transmembrane region" description="Helical" evidence="5">
    <location>
        <begin position="7"/>
        <end position="28"/>
    </location>
</feature>
<protein>
    <submittedName>
        <fullName evidence="6">Putative membrane protein YphA (DoxX/SURF4 family)</fullName>
    </submittedName>
</protein>
<dbReference type="RefSeq" id="WP_166918805.1">
    <property type="nucleotide sequence ID" value="NZ_JAASRN010000001.1"/>
</dbReference>
<evidence type="ECO:0000256" key="2">
    <source>
        <dbReference type="ARBA" id="ARBA00022692"/>
    </source>
</evidence>
<reference evidence="6 7" key="1">
    <citation type="submission" date="2020-03" db="EMBL/GenBank/DDBJ databases">
        <title>Genomic Encyclopedia of Type Strains, Phase IV (KMG-IV): sequencing the most valuable type-strain genomes for metagenomic binning, comparative biology and taxonomic classification.</title>
        <authorList>
            <person name="Goeker M."/>
        </authorList>
    </citation>
    <scope>NUCLEOTIDE SEQUENCE [LARGE SCALE GENOMIC DNA]</scope>
    <source>
        <strain evidence="6 7">DSM 5718</strain>
    </source>
</reference>